<feature type="domain" description="DUF4434" evidence="1">
    <location>
        <begin position="35"/>
        <end position="280"/>
    </location>
</feature>
<dbReference type="AlphaFoldDB" id="A0A449BDD0"/>
<organism evidence="2 3">
    <name type="scientific">Haploplasma axanthum</name>
    <name type="common">Acholeplasma axanthum</name>
    <dbReference type="NCBI Taxonomy" id="29552"/>
    <lineage>
        <taxon>Bacteria</taxon>
        <taxon>Bacillati</taxon>
        <taxon>Mycoplasmatota</taxon>
        <taxon>Mollicutes</taxon>
        <taxon>Acholeplasmatales</taxon>
        <taxon>Acholeplasmataceae</taxon>
        <taxon>Haploplasma</taxon>
    </lineage>
</organism>
<dbReference type="Pfam" id="PF14488">
    <property type="entry name" value="DUF4434"/>
    <property type="match status" value="1"/>
</dbReference>
<dbReference type="OrthoDB" id="391570at2"/>
<dbReference type="Proteomes" id="UP000289841">
    <property type="component" value="Chromosome"/>
</dbReference>
<dbReference type="Gene3D" id="3.20.20.80">
    <property type="entry name" value="Glycosidases"/>
    <property type="match status" value="1"/>
</dbReference>
<dbReference type="KEGG" id="aaxa:NCTC10138_00802"/>
<proteinExistence type="predicted"/>
<dbReference type="InterPro" id="IPR027849">
    <property type="entry name" value="DUF4434"/>
</dbReference>
<sequence>MNRLKKIGLTILLLIIVLLLTRKENQNKTLITTDFIQPWKILDWNDEDFDNHFLKLESVKIKEVIIQWTIESDGDEFKYRLYPSKYETKDKYDSILEKLLKSAKKNNVGIYIGLNNDLLWWNNYQNNEDYLKFQMEVAKNQVDEIENLYREEYFNTILGYYLPFEIYTNASGFSHNWANMFNILIEHLNLKTFSIPLLFSPFLSDYAGSTNQNIKDTFDILFKESKFRDFDLIIPMDSYGNVLPNDLNNENRAFNYLESIRKSIEENSKIGMAVNIEIFSEVNGEFNCWFWKNKTTIKSSIFV</sequence>
<dbReference type="STRING" id="1278311.GCA_000428705_00975"/>
<dbReference type="EMBL" id="LR215048">
    <property type="protein sequence ID" value="VEU80432.1"/>
    <property type="molecule type" value="Genomic_DNA"/>
</dbReference>
<reference evidence="2 3" key="1">
    <citation type="submission" date="2019-01" db="EMBL/GenBank/DDBJ databases">
        <authorList>
            <consortium name="Pathogen Informatics"/>
        </authorList>
    </citation>
    <scope>NUCLEOTIDE SEQUENCE [LARGE SCALE GENOMIC DNA]</scope>
    <source>
        <strain evidence="2 3">NCTC10138</strain>
    </source>
</reference>
<evidence type="ECO:0000313" key="2">
    <source>
        <dbReference type="EMBL" id="VEU80432.1"/>
    </source>
</evidence>
<gene>
    <name evidence="2" type="ORF">NCTC10138_00802</name>
</gene>
<evidence type="ECO:0000259" key="1">
    <source>
        <dbReference type="Pfam" id="PF14488"/>
    </source>
</evidence>
<protein>
    <recommendedName>
        <fullName evidence="1">DUF4434 domain-containing protein</fullName>
    </recommendedName>
</protein>
<keyword evidence="3" id="KW-1185">Reference proteome</keyword>
<evidence type="ECO:0000313" key="3">
    <source>
        <dbReference type="Proteomes" id="UP000289841"/>
    </source>
</evidence>
<name>A0A449BDD0_HAPAX</name>
<accession>A0A449BDD0</accession>